<keyword evidence="12" id="KW-1185">Reference proteome</keyword>
<dbReference type="EMBL" id="KY318515">
    <property type="protein sequence ID" value="APU00374.1"/>
    <property type="molecule type" value="Genomic_DNA"/>
</dbReference>
<evidence type="ECO:0000256" key="4">
    <source>
        <dbReference type="ARBA" id="ARBA00022595"/>
    </source>
</evidence>
<keyword evidence="8" id="KW-1171">Viral genome ejection through host cell envelope</keyword>
<evidence type="ECO:0000256" key="9">
    <source>
        <dbReference type="ARBA" id="ARBA00023219"/>
    </source>
</evidence>
<reference evidence="12" key="1">
    <citation type="submission" date="2016-12" db="EMBL/GenBank/DDBJ databases">
        <title>Characterization and complete genome sequence of Yersinia bacteriophage, fHe-Yen3-01.</title>
        <authorList>
            <person name="Jun J.W."/>
            <person name="Wicklund A."/>
            <person name="Skurnik M."/>
        </authorList>
    </citation>
    <scope>NUCLEOTIDE SEQUENCE [LARGE SCALE GENOMIC DNA]</scope>
</reference>
<dbReference type="Proteomes" id="UP000225269">
    <property type="component" value="Segment"/>
</dbReference>
<organism evidence="11 12">
    <name type="scientific">Yersinia phage fHe-Yen3-01</name>
    <dbReference type="NCBI Taxonomy" id="1932893"/>
    <lineage>
        <taxon>Viruses</taxon>
        <taxon>Duplodnaviria</taxon>
        <taxon>Heunggongvirae</taxon>
        <taxon>Uroviricota</taxon>
        <taxon>Caudoviricetes</taxon>
        <taxon>Autographivirales</taxon>
        <taxon>Autonotataviridae</taxon>
        <taxon>Melnykvirinae</taxon>
        <taxon>Pokrovskaiavirus</taxon>
        <taxon>Pokrovskaiavirus fHeYen301</taxon>
    </lineage>
</organism>
<evidence type="ECO:0000256" key="7">
    <source>
        <dbReference type="ARBA" id="ARBA00022950"/>
    </source>
</evidence>
<evidence type="ECO:0000256" key="10">
    <source>
        <dbReference type="ARBA" id="ARBA00023296"/>
    </source>
</evidence>
<gene>
    <name evidence="11" type="ORF">fHeYen301_41</name>
</gene>
<accession>A0A1L7DQN6</accession>
<keyword evidence="6" id="KW-0946">Virion</keyword>
<evidence type="ECO:0000256" key="2">
    <source>
        <dbReference type="ARBA" id="ARBA00004328"/>
    </source>
</evidence>
<keyword evidence="10" id="KW-1160">Virus entry into host cell</keyword>
<evidence type="ECO:0000256" key="5">
    <source>
        <dbReference type="ARBA" id="ARBA00022612"/>
    </source>
</evidence>
<keyword evidence="9" id="KW-0231">Viral genome packaging</keyword>
<dbReference type="GO" id="GO:0099002">
    <property type="term" value="P:symbiont genome ejection through host cell envelope, short tail mechanism"/>
    <property type="evidence" value="ECO:0007669"/>
    <property type="project" value="UniProtKB-KW"/>
</dbReference>
<evidence type="ECO:0000313" key="11">
    <source>
        <dbReference type="EMBL" id="APU00374.1"/>
    </source>
</evidence>
<keyword evidence="5" id="KW-1188">Viral release from host cell</keyword>
<evidence type="ECO:0000256" key="3">
    <source>
        <dbReference type="ARBA" id="ARBA00022470"/>
    </source>
</evidence>
<keyword evidence="4" id="KW-1162">Viral penetration into host cytoplasm</keyword>
<sequence>MKDTAGGRWSTLAAKRTGLISRAERYAALTIPTVCPPDGYDEGSDEMQHDLQSVGAQAANNLINKMILAMFAPSRPFMRFEMPRRAQRELLDGLKMSEAEFREEMSAAEMDAVKELDSIAARPKLYDLMAHLIITGNCLRFMDGDVMRIIGIKDFVSRRNTKGEVIEIILRERVQVDELPEEIQALATKKHDEEMDYFRWWKWNGKMFEETQWLDDVLVTIPKYTGKYTREDMPVTHHVWRISDKSNYGIGHVEDSIGDFEGLSQLSEAEVNGAILASEFRWLANPGGMTRVEDVKMSRNGDVIPGNKDDLQLVSAGAVANAIQVVSACAEKYIRRIGASFMLTSGVQRDAERVTAEEIRLLANELETGLGGIYSRLAIDLQLPLAYWLMNRLDNKVFKGTDFKPVIVTGLDALSRNGDLENMQLFLQDVIQITTMPPEVKVYLKLDNIFSALAAGRGLRTSEYVNTQSEVDEVNAANQEAAMAQDVDAYATQKAIDNQGK</sequence>
<protein>
    <submittedName>
        <fullName evidence="11">Uncharacterized protein</fullName>
    </submittedName>
</protein>
<evidence type="ECO:0000313" key="12">
    <source>
        <dbReference type="Proteomes" id="UP000225269"/>
    </source>
</evidence>
<keyword evidence="3" id="KW-1244">Viral short tail ejection system</keyword>
<comment type="function">
    <text evidence="1">Forms the portal vertex of the capsid. This portal plays critical roles in head assembly, genome packaging, neck/tail attachment, and genome ejection. The portal protein multimerizes as a single ring-shaped homododecamer arranged around a central channel.</text>
</comment>
<evidence type="ECO:0000256" key="1">
    <source>
        <dbReference type="ARBA" id="ARBA00003421"/>
    </source>
</evidence>
<proteinExistence type="predicted"/>
<dbReference type="Pfam" id="PF12236">
    <property type="entry name" value="Head-tail_con"/>
    <property type="match status" value="1"/>
</dbReference>
<name>A0A1L7DQN6_9CAUD</name>
<keyword evidence="7" id="KW-0118">Viral capsid assembly</keyword>
<dbReference type="GO" id="GO:0044423">
    <property type="term" value="C:virion component"/>
    <property type="evidence" value="ECO:0007669"/>
    <property type="project" value="UniProtKB-KW"/>
</dbReference>
<comment type="subcellular location">
    <subcellularLocation>
        <location evidence="2">Virion</location>
    </subcellularLocation>
</comment>
<evidence type="ECO:0000256" key="8">
    <source>
        <dbReference type="ARBA" id="ARBA00023009"/>
    </source>
</evidence>
<evidence type="ECO:0000256" key="6">
    <source>
        <dbReference type="ARBA" id="ARBA00022844"/>
    </source>
</evidence>
<dbReference type="InterPro" id="IPR020991">
    <property type="entry name" value="Connector_podovirus"/>
</dbReference>